<dbReference type="Proteomes" id="UP000271624">
    <property type="component" value="Unassembled WGS sequence"/>
</dbReference>
<dbReference type="EMBL" id="RSCL01000003">
    <property type="protein sequence ID" value="RUT08613.1"/>
    <property type="molecule type" value="Genomic_DNA"/>
</dbReference>
<accession>A0A3S1CJE0</accession>
<name>A0A3S1CJE0_9CYAN</name>
<evidence type="ECO:0000313" key="1">
    <source>
        <dbReference type="EMBL" id="RUT08613.1"/>
    </source>
</evidence>
<reference evidence="1" key="1">
    <citation type="submission" date="2018-12" db="EMBL/GenBank/DDBJ databases">
        <authorList>
            <person name="Will S."/>
            <person name="Neumann-Schaal M."/>
            <person name="Henke P."/>
        </authorList>
    </citation>
    <scope>NUCLEOTIDE SEQUENCE</scope>
    <source>
        <strain evidence="1">PCC 7102</strain>
    </source>
</reference>
<reference evidence="1" key="2">
    <citation type="journal article" date="2019" name="Genome Biol. Evol.">
        <title>Day and night: Metabolic profiles and evolutionary relationships of six axenic non-marine cyanobacteria.</title>
        <authorList>
            <person name="Will S.E."/>
            <person name="Henke P."/>
            <person name="Boedeker C."/>
            <person name="Huang S."/>
            <person name="Brinkmann H."/>
            <person name="Rohde M."/>
            <person name="Jarek M."/>
            <person name="Friedl T."/>
            <person name="Seufert S."/>
            <person name="Schumacher M."/>
            <person name="Overmann J."/>
            <person name="Neumann-Schaal M."/>
            <person name="Petersen J."/>
        </authorList>
    </citation>
    <scope>NUCLEOTIDE SEQUENCE [LARGE SCALE GENOMIC DNA]</scope>
    <source>
        <strain evidence="1">PCC 7102</strain>
    </source>
</reference>
<proteinExistence type="predicted"/>
<evidence type="ECO:0008006" key="3">
    <source>
        <dbReference type="Google" id="ProtNLM"/>
    </source>
</evidence>
<organism evidence="1 2">
    <name type="scientific">Dulcicalothrix desertica PCC 7102</name>
    <dbReference type="NCBI Taxonomy" id="232991"/>
    <lineage>
        <taxon>Bacteria</taxon>
        <taxon>Bacillati</taxon>
        <taxon>Cyanobacteriota</taxon>
        <taxon>Cyanophyceae</taxon>
        <taxon>Nostocales</taxon>
        <taxon>Calotrichaceae</taxon>
        <taxon>Dulcicalothrix</taxon>
    </lineage>
</organism>
<protein>
    <recommendedName>
        <fullName evidence="3">Transposase</fullName>
    </recommendedName>
</protein>
<dbReference type="AlphaFoldDB" id="A0A3S1CJE0"/>
<dbReference type="Pfam" id="PF13551">
    <property type="entry name" value="HTH_29"/>
    <property type="match status" value="1"/>
</dbReference>
<comment type="caution">
    <text evidence="1">The sequence shown here is derived from an EMBL/GenBank/DDBJ whole genome shotgun (WGS) entry which is preliminary data.</text>
</comment>
<gene>
    <name evidence="1" type="ORF">DSM106972_017810</name>
</gene>
<keyword evidence="2" id="KW-1185">Reference proteome</keyword>
<sequence>MQLLDLVKKGKASARTIRRAHTLLMAHEGSTDEAIAKTLYTSVTTVERTRKQFCEENLEQTLIERPRSGKPRKKKAGVTILS</sequence>
<evidence type="ECO:0000313" key="2">
    <source>
        <dbReference type="Proteomes" id="UP000271624"/>
    </source>
</evidence>